<dbReference type="Gene3D" id="1.10.287.950">
    <property type="entry name" value="Methyl-accepting chemotaxis protein"/>
    <property type="match status" value="1"/>
</dbReference>
<protein>
    <submittedName>
        <fullName evidence="6">Methyl-accepting chemotaxis protein</fullName>
    </submittedName>
</protein>
<reference evidence="6 7" key="1">
    <citation type="journal article" date="2021" name="ISME Commun">
        <title>Automated analysis of genomic sequences facilitates high-throughput and comprehensive description of bacteria.</title>
        <authorList>
            <person name="Hitch T.C.A."/>
        </authorList>
    </citation>
    <scope>NUCLEOTIDE SEQUENCE [LARGE SCALE GENOMIC DNA]</scope>
    <source>
        <strain evidence="6 7">Sanger_19</strain>
    </source>
</reference>
<dbReference type="RefSeq" id="WP_255667076.1">
    <property type="nucleotide sequence ID" value="NZ_JAJEQW010000001.1"/>
</dbReference>
<keyword evidence="3" id="KW-0807">Transducer</keyword>
<keyword evidence="4" id="KW-0175">Coiled coil</keyword>
<dbReference type="PANTHER" id="PTHR43531:SF11">
    <property type="entry name" value="METHYL-ACCEPTING CHEMOTAXIS PROTEIN 3"/>
    <property type="match status" value="1"/>
</dbReference>
<dbReference type="PROSITE" id="PS50111">
    <property type="entry name" value="CHEMOTAXIS_TRANSDUC_2"/>
    <property type="match status" value="1"/>
</dbReference>
<dbReference type="EMBL" id="JAOQKI010000006">
    <property type="protein sequence ID" value="MCU6716663.1"/>
    <property type="molecule type" value="Genomic_DNA"/>
</dbReference>
<feature type="coiled-coil region" evidence="4">
    <location>
        <begin position="165"/>
        <end position="192"/>
    </location>
</feature>
<evidence type="ECO:0000259" key="5">
    <source>
        <dbReference type="PROSITE" id="PS50111"/>
    </source>
</evidence>
<evidence type="ECO:0000313" key="6">
    <source>
        <dbReference type="EMBL" id="MCU6716663.1"/>
    </source>
</evidence>
<keyword evidence="7" id="KW-1185">Reference proteome</keyword>
<dbReference type="PANTHER" id="PTHR43531">
    <property type="entry name" value="PROTEIN ICFG"/>
    <property type="match status" value="1"/>
</dbReference>
<gene>
    <name evidence="6" type="ORF">OCV43_05145</name>
</gene>
<accession>A0ABT2SC82</accession>
<evidence type="ECO:0000256" key="1">
    <source>
        <dbReference type="ARBA" id="ARBA00022500"/>
    </source>
</evidence>
<comment type="caution">
    <text evidence="6">The sequence shown here is derived from an EMBL/GenBank/DDBJ whole genome shotgun (WGS) entry which is preliminary data.</text>
</comment>
<sequence length="193" mass="21242">MQLNKIFNAEDIEVLFAQWENVTGVKPLLLDSDGSVAIGEGEASEYRDVIKAGIEIVGYLSYAKKEDAEDENEAKAKIAALTIVLTQLAASEEKRMDEEKKNSDIHENVQKTSEYIQKINDITKQLDKIEKNQKILALNASIEAARAGEAGKGFAIVATNVSALATDFGNNNREIKDELQKLNEVIAAIEKCE</sequence>
<comment type="similarity">
    <text evidence="2">Belongs to the methyl-accepting chemotaxis (MCP) protein family.</text>
</comment>
<name>A0ABT2SC82_9FIRM</name>
<evidence type="ECO:0000256" key="2">
    <source>
        <dbReference type="ARBA" id="ARBA00029447"/>
    </source>
</evidence>
<dbReference type="SUPFAM" id="SSF58104">
    <property type="entry name" value="Methyl-accepting chemotaxis protein (MCP) signaling domain"/>
    <property type="match status" value="1"/>
</dbReference>
<proteinExistence type="inferred from homology"/>
<dbReference type="Proteomes" id="UP001209666">
    <property type="component" value="Unassembled WGS sequence"/>
</dbReference>
<feature type="domain" description="Methyl-accepting transducer" evidence="5">
    <location>
        <begin position="107"/>
        <end position="184"/>
    </location>
</feature>
<evidence type="ECO:0000256" key="3">
    <source>
        <dbReference type="PROSITE-ProRule" id="PRU00284"/>
    </source>
</evidence>
<dbReference type="InterPro" id="IPR004089">
    <property type="entry name" value="MCPsignal_dom"/>
</dbReference>
<dbReference type="Pfam" id="PF00015">
    <property type="entry name" value="MCPsignal"/>
    <property type="match status" value="1"/>
</dbReference>
<evidence type="ECO:0000313" key="7">
    <source>
        <dbReference type="Proteomes" id="UP001209666"/>
    </source>
</evidence>
<keyword evidence="1" id="KW-0145">Chemotaxis</keyword>
<organism evidence="6 7">
    <name type="scientific">Roseburia amylophila</name>
    <dbReference type="NCBI Taxonomy" id="2981794"/>
    <lineage>
        <taxon>Bacteria</taxon>
        <taxon>Bacillati</taxon>
        <taxon>Bacillota</taxon>
        <taxon>Clostridia</taxon>
        <taxon>Lachnospirales</taxon>
        <taxon>Lachnospiraceae</taxon>
        <taxon>Roseburia</taxon>
    </lineage>
</organism>
<evidence type="ECO:0000256" key="4">
    <source>
        <dbReference type="SAM" id="Coils"/>
    </source>
</evidence>
<dbReference type="InterPro" id="IPR051310">
    <property type="entry name" value="MCP_chemotaxis"/>
</dbReference>